<evidence type="ECO:0000313" key="3">
    <source>
        <dbReference type="Proteomes" id="UP000824139"/>
    </source>
</evidence>
<dbReference type="AlphaFoldDB" id="A0A9D1FW95"/>
<dbReference type="EMBL" id="DVJO01000076">
    <property type="protein sequence ID" value="HIS82646.1"/>
    <property type="molecule type" value="Genomic_DNA"/>
</dbReference>
<dbReference type="SUPFAM" id="SSF47413">
    <property type="entry name" value="lambda repressor-like DNA-binding domains"/>
    <property type="match status" value="1"/>
</dbReference>
<dbReference type="Proteomes" id="UP000824139">
    <property type="component" value="Unassembled WGS sequence"/>
</dbReference>
<dbReference type="Pfam" id="PF13443">
    <property type="entry name" value="HTH_26"/>
    <property type="match status" value="1"/>
</dbReference>
<evidence type="ECO:0000259" key="1">
    <source>
        <dbReference type="SMART" id="SM00530"/>
    </source>
</evidence>
<dbReference type="CDD" id="cd00093">
    <property type="entry name" value="HTH_XRE"/>
    <property type="match status" value="1"/>
</dbReference>
<comment type="caution">
    <text evidence="2">The sequence shown here is derived from an EMBL/GenBank/DDBJ whole genome shotgun (WGS) entry which is preliminary data.</text>
</comment>
<gene>
    <name evidence="2" type="ORF">IAD41_03460</name>
</gene>
<evidence type="ECO:0000313" key="2">
    <source>
        <dbReference type="EMBL" id="HIS82646.1"/>
    </source>
</evidence>
<proteinExistence type="predicted"/>
<dbReference type="SMART" id="SM00530">
    <property type="entry name" value="HTH_XRE"/>
    <property type="match status" value="1"/>
</dbReference>
<protein>
    <submittedName>
        <fullName evidence="2">Helix-turn-helix transcriptional regulator</fullName>
    </submittedName>
</protein>
<sequence>MCAKSKPIIQEKSSEKVAKFLDKNGIHKKDFAEMIGVTLSYVYNLIDNTIPFSTRGTTLERIATVMEIEPDEFEEYKIPQEPVLIDDTVEFLKKVMREKGMSTVNFLKAFPRKKRLEIVDILRGNLPIPIDYKELSMIAQVLDIDKDDIYDMWEKRMKQVLETSGMNIYANAALVNAMFDCAKKYIDLQ</sequence>
<dbReference type="InterPro" id="IPR001387">
    <property type="entry name" value="Cro/C1-type_HTH"/>
</dbReference>
<feature type="domain" description="HTH cro/C1-type" evidence="1">
    <location>
        <begin position="16"/>
        <end position="73"/>
    </location>
</feature>
<dbReference type="GO" id="GO:0003677">
    <property type="term" value="F:DNA binding"/>
    <property type="evidence" value="ECO:0007669"/>
    <property type="project" value="InterPro"/>
</dbReference>
<reference evidence="2" key="1">
    <citation type="submission" date="2020-10" db="EMBL/GenBank/DDBJ databases">
        <authorList>
            <person name="Gilroy R."/>
        </authorList>
    </citation>
    <scope>NUCLEOTIDE SEQUENCE</scope>
    <source>
        <strain evidence="2">CHK152-2994</strain>
    </source>
</reference>
<accession>A0A9D1FW95</accession>
<reference evidence="2" key="2">
    <citation type="journal article" date="2021" name="PeerJ">
        <title>Extensive microbial diversity within the chicken gut microbiome revealed by metagenomics and culture.</title>
        <authorList>
            <person name="Gilroy R."/>
            <person name="Ravi A."/>
            <person name="Getino M."/>
            <person name="Pursley I."/>
            <person name="Horton D.L."/>
            <person name="Alikhan N.F."/>
            <person name="Baker D."/>
            <person name="Gharbi K."/>
            <person name="Hall N."/>
            <person name="Watson M."/>
            <person name="Adriaenssens E.M."/>
            <person name="Foster-Nyarko E."/>
            <person name="Jarju S."/>
            <person name="Secka A."/>
            <person name="Antonio M."/>
            <person name="Oren A."/>
            <person name="Chaudhuri R.R."/>
            <person name="La Ragione R."/>
            <person name="Hildebrand F."/>
            <person name="Pallen M.J."/>
        </authorList>
    </citation>
    <scope>NUCLEOTIDE SEQUENCE</scope>
    <source>
        <strain evidence="2">CHK152-2994</strain>
    </source>
</reference>
<name>A0A9D1FW95_9BACT</name>
<dbReference type="InterPro" id="IPR010982">
    <property type="entry name" value="Lambda_DNA-bd_dom_sf"/>
</dbReference>
<organism evidence="2 3">
    <name type="scientific">Candidatus Scatenecus faecavium</name>
    <dbReference type="NCBI Taxonomy" id="2840915"/>
    <lineage>
        <taxon>Bacteria</taxon>
        <taxon>Candidatus Scatenecus</taxon>
    </lineage>
</organism>